<proteinExistence type="predicted"/>
<evidence type="ECO:0000313" key="2">
    <source>
        <dbReference type="EMBL" id="EPB80114.1"/>
    </source>
</evidence>
<dbReference type="InterPro" id="IPR005804">
    <property type="entry name" value="FA_desaturase_dom"/>
</dbReference>
<sequence length="197" mass="23046">MEFACLLRPPPKLPTVDDVRKAIPPHCFEKNLLKSVRYLVQVLRVRNLCLFPVCSRPRLWTWLLFELRVGERSLWTHRSCANPRTLLAVAEEPSPAPSVGHDCGHGSFSNYEWVNDLCGHIAHAPILAPYWPWQKSHRQHHQYTSHLDKDKGHPWVTEQDFEQRTTLEKYFASFPLSGWIRWVLAFWLDSVARMDIP</sequence>
<accession>A0A0D6M7H2</accession>
<organism evidence="2 3">
    <name type="scientific">Ancylostoma ceylanicum</name>
    <dbReference type="NCBI Taxonomy" id="53326"/>
    <lineage>
        <taxon>Eukaryota</taxon>
        <taxon>Metazoa</taxon>
        <taxon>Ecdysozoa</taxon>
        <taxon>Nematoda</taxon>
        <taxon>Chromadorea</taxon>
        <taxon>Rhabditida</taxon>
        <taxon>Rhabditina</taxon>
        <taxon>Rhabditomorpha</taxon>
        <taxon>Strongyloidea</taxon>
        <taxon>Ancylostomatidae</taxon>
        <taxon>Ancylostomatinae</taxon>
        <taxon>Ancylostoma</taxon>
    </lineage>
</organism>
<feature type="domain" description="Fatty acid desaturase" evidence="1">
    <location>
        <begin position="98"/>
        <end position="188"/>
    </location>
</feature>
<dbReference type="GO" id="GO:0016491">
    <property type="term" value="F:oxidoreductase activity"/>
    <property type="evidence" value="ECO:0007669"/>
    <property type="project" value="InterPro"/>
</dbReference>
<name>A0A0D6M7H2_9BILA</name>
<dbReference type="GO" id="GO:0006629">
    <property type="term" value="P:lipid metabolic process"/>
    <property type="evidence" value="ECO:0007669"/>
    <property type="project" value="InterPro"/>
</dbReference>
<dbReference type="AlphaFoldDB" id="A0A0D6M7H2"/>
<dbReference type="Pfam" id="PF00487">
    <property type="entry name" value="FA_desaturase"/>
    <property type="match status" value="1"/>
</dbReference>
<gene>
    <name evidence="2" type="ORF">ANCCEY_00802</name>
</gene>
<evidence type="ECO:0000313" key="3">
    <source>
        <dbReference type="Proteomes" id="UP000054495"/>
    </source>
</evidence>
<reference evidence="2 3" key="1">
    <citation type="submission" date="2013-05" db="EMBL/GenBank/DDBJ databases">
        <title>Draft genome of the parasitic nematode Anyclostoma ceylanicum.</title>
        <authorList>
            <person name="Mitreva M."/>
        </authorList>
    </citation>
    <scope>NUCLEOTIDE SEQUENCE [LARGE SCALE GENOMIC DNA]</scope>
</reference>
<protein>
    <recommendedName>
        <fullName evidence="1">Fatty acid desaturase domain-containing protein</fullName>
    </recommendedName>
</protein>
<evidence type="ECO:0000259" key="1">
    <source>
        <dbReference type="Pfam" id="PF00487"/>
    </source>
</evidence>
<dbReference type="PANTHER" id="PTHR32100">
    <property type="entry name" value="OMEGA-6 FATTY ACID DESATURASE, CHLOROPLASTIC"/>
    <property type="match status" value="1"/>
</dbReference>
<dbReference type="EMBL" id="KE124784">
    <property type="protein sequence ID" value="EPB80114.1"/>
    <property type="molecule type" value="Genomic_DNA"/>
</dbReference>
<keyword evidence="3" id="KW-1185">Reference proteome</keyword>
<dbReference type="Proteomes" id="UP000054495">
    <property type="component" value="Unassembled WGS sequence"/>
</dbReference>
<dbReference type="InterPro" id="IPR012171">
    <property type="entry name" value="Fatty_acid_desaturase"/>
</dbReference>